<reference evidence="5" key="1">
    <citation type="submission" date="2022-06" db="EMBL/GenBank/DDBJ databases">
        <title>Sphingomonas sp. nov. isolated from rhizosphere soil of tomato.</title>
        <authorList>
            <person name="Dong H."/>
            <person name="Gao R."/>
        </authorList>
    </citation>
    <scope>NUCLEOTIDE SEQUENCE</scope>
    <source>
        <strain evidence="5">MMSM24</strain>
    </source>
</reference>
<dbReference type="AlphaFoldDB" id="A0AA41ZAW7"/>
<accession>A0AA41ZAW7</accession>
<feature type="domain" description="Phosphogluconate dehydrogenase NAD-binding putative C-terminal" evidence="4">
    <location>
        <begin position="188"/>
        <end position="258"/>
    </location>
</feature>
<dbReference type="GO" id="GO:0050661">
    <property type="term" value="F:NADP binding"/>
    <property type="evidence" value="ECO:0007669"/>
    <property type="project" value="InterPro"/>
</dbReference>
<gene>
    <name evidence="5" type="ORF">NEE01_20370</name>
</gene>
<evidence type="ECO:0000313" key="6">
    <source>
        <dbReference type="Proteomes" id="UP001165565"/>
    </source>
</evidence>
<dbReference type="InterPro" id="IPR006115">
    <property type="entry name" value="6PGDH_NADP-bd"/>
</dbReference>
<feature type="active site" evidence="2">
    <location>
        <position position="167"/>
    </location>
</feature>
<evidence type="ECO:0000256" key="2">
    <source>
        <dbReference type="PIRSR" id="PIRSR000103-1"/>
    </source>
</evidence>
<dbReference type="Gene3D" id="1.10.1040.10">
    <property type="entry name" value="N-(1-d-carboxylethyl)-l-norvaline Dehydrogenase, domain 2"/>
    <property type="match status" value="1"/>
</dbReference>
<protein>
    <submittedName>
        <fullName evidence="5">DUF1932 domain-containing protein</fullName>
    </submittedName>
</protein>
<dbReference type="InterPro" id="IPR015814">
    <property type="entry name" value="Pgluconate_DH_NAD-bd_C"/>
</dbReference>
<feature type="domain" description="6-phosphogluconate dehydrogenase NADP-binding" evidence="3">
    <location>
        <begin position="6"/>
        <end position="135"/>
    </location>
</feature>
<evidence type="ECO:0000256" key="1">
    <source>
        <dbReference type="ARBA" id="ARBA00023002"/>
    </source>
</evidence>
<dbReference type="InterPro" id="IPR013328">
    <property type="entry name" value="6PGD_dom2"/>
</dbReference>
<dbReference type="RefSeq" id="WP_265271026.1">
    <property type="nucleotide sequence ID" value="NZ_JANFAV010000019.1"/>
</dbReference>
<organism evidence="5 6">
    <name type="scientific">Sphingomonas lycopersici</name>
    <dbReference type="NCBI Taxonomy" id="2951807"/>
    <lineage>
        <taxon>Bacteria</taxon>
        <taxon>Pseudomonadati</taxon>
        <taxon>Pseudomonadota</taxon>
        <taxon>Alphaproteobacteria</taxon>
        <taxon>Sphingomonadales</taxon>
        <taxon>Sphingomonadaceae</taxon>
        <taxon>Sphingomonas</taxon>
    </lineage>
</organism>
<dbReference type="PIRSF" id="PIRSF000103">
    <property type="entry name" value="HIBADH"/>
    <property type="match status" value="1"/>
</dbReference>
<dbReference type="EMBL" id="JANFAV010000019">
    <property type="protein sequence ID" value="MCW6537142.1"/>
    <property type="molecule type" value="Genomic_DNA"/>
</dbReference>
<evidence type="ECO:0000313" key="5">
    <source>
        <dbReference type="EMBL" id="MCW6537142.1"/>
    </source>
</evidence>
<name>A0AA41ZAW7_9SPHN</name>
<evidence type="ECO:0000259" key="3">
    <source>
        <dbReference type="Pfam" id="PF03446"/>
    </source>
</evidence>
<keyword evidence="1" id="KW-0560">Oxidoreductase</keyword>
<dbReference type="InterPro" id="IPR036291">
    <property type="entry name" value="NAD(P)-bd_dom_sf"/>
</dbReference>
<dbReference type="InterPro" id="IPR008927">
    <property type="entry name" value="6-PGluconate_DH-like_C_sf"/>
</dbReference>
<dbReference type="GO" id="GO:0016491">
    <property type="term" value="F:oxidoreductase activity"/>
    <property type="evidence" value="ECO:0007669"/>
    <property type="project" value="UniProtKB-KW"/>
</dbReference>
<dbReference type="Proteomes" id="UP001165565">
    <property type="component" value="Unassembled WGS sequence"/>
</dbReference>
<dbReference type="SUPFAM" id="SSF48179">
    <property type="entry name" value="6-phosphogluconate dehydrogenase C-terminal domain-like"/>
    <property type="match status" value="1"/>
</dbReference>
<dbReference type="SUPFAM" id="SSF51735">
    <property type="entry name" value="NAD(P)-binding Rossmann-fold domains"/>
    <property type="match status" value="1"/>
</dbReference>
<dbReference type="Gene3D" id="3.40.50.720">
    <property type="entry name" value="NAD(P)-binding Rossmann-like Domain"/>
    <property type="match status" value="1"/>
</dbReference>
<evidence type="ECO:0000259" key="4">
    <source>
        <dbReference type="Pfam" id="PF09130"/>
    </source>
</evidence>
<proteinExistence type="predicted"/>
<comment type="caution">
    <text evidence="5">The sequence shown here is derived from an EMBL/GenBank/DDBJ whole genome shotgun (WGS) entry which is preliminary data.</text>
</comment>
<keyword evidence="6" id="KW-1185">Reference proteome</keyword>
<dbReference type="Pfam" id="PF03446">
    <property type="entry name" value="NAD_binding_2"/>
    <property type="match status" value="1"/>
</dbReference>
<dbReference type="InterPro" id="IPR015815">
    <property type="entry name" value="HIBADH-related"/>
</dbReference>
<sequence>MRGATFIGFGEAGAAFAPPGRSDIRGYDIKLDTPATRANKLADFAAAGVARADSAAEALAGAQTVLSLVTADQALVAARTAAPHLASDALWLDMNSVAPDTKRAAAAAIGARYVDVAVMAPVHPGRHATPLLVAGPHAEAGAAALRDLGFTNIAIAGPSVGDASAIKMIRSVMVKGIEALTAECALAAEAAGVRAAVIASLDASWPGADWAKRFDYNLDRMMLHGQRRAAEMEEVTKTLDALGTGSAMTRGTVERQRAIGSLNTAPPDGLAAKLDLILPLLTRQEQPA</sequence>
<dbReference type="Pfam" id="PF09130">
    <property type="entry name" value="DUF1932"/>
    <property type="match status" value="1"/>
</dbReference>